<dbReference type="SUPFAM" id="SSF51556">
    <property type="entry name" value="Metallo-dependent hydrolases"/>
    <property type="match status" value="1"/>
</dbReference>
<name>A0A377GGM6_9GAMM</name>
<dbReference type="Gene3D" id="3.20.20.140">
    <property type="entry name" value="Metal-dependent hydrolases"/>
    <property type="match status" value="1"/>
</dbReference>
<dbReference type="AlphaFoldDB" id="A0A377GGM6"/>
<dbReference type="EMBL" id="FTNL01000023">
    <property type="protein sequence ID" value="SIR75891.1"/>
    <property type="molecule type" value="Genomic_DNA"/>
</dbReference>
<dbReference type="GO" id="GO:0043103">
    <property type="term" value="P:hypoxanthine salvage"/>
    <property type="evidence" value="ECO:0007669"/>
    <property type="project" value="TreeGrafter"/>
</dbReference>
<organism evidence="9 11">
    <name type="scientific">Fluoribacter gormanii</name>
    <dbReference type="NCBI Taxonomy" id="464"/>
    <lineage>
        <taxon>Bacteria</taxon>
        <taxon>Pseudomonadati</taxon>
        <taxon>Pseudomonadota</taxon>
        <taxon>Gammaproteobacteria</taxon>
        <taxon>Legionellales</taxon>
        <taxon>Legionellaceae</taxon>
        <taxon>Fluoribacter</taxon>
    </lineage>
</organism>
<evidence type="ECO:0000313" key="11">
    <source>
        <dbReference type="Proteomes" id="UP000254374"/>
    </source>
</evidence>
<dbReference type="GO" id="GO:0046103">
    <property type="term" value="P:inosine biosynthetic process"/>
    <property type="evidence" value="ECO:0007669"/>
    <property type="project" value="TreeGrafter"/>
</dbReference>
<evidence type="ECO:0000256" key="1">
    <source>
        <dbReference type="ARBA" id="ARBA00001947"/>
    </source>
</evidence>
<evidence type="ECO:0000256" key="3">
    <source>
        <dbReference type="ARBA" id="ARBA00012784"/>
    </source>
</evidence>
<evidence type="ECO:0000313" key="8">
    <source>
        <dbReference type="EMBL" id="SIR75891.1"/>
    </source>
</evidence>
<keyword evidence="4" id="KW-0479">Metal-binding</keyword>
<dbReference type="Proteomes" id="UP000254374">
    <property type="component" value="Unassembled WGS sequence"/>
</dbReference>
<evidence type="ECO:0000256" key="4">
    <source>
        <dbReference type="ARBA" id="ARBA00022723"/>
    </source>
</evidence>
<comment type="cofactor">
    <cofactor evidence="1">
        <name>Zn(2+)</name>
        <dbReference type="ChEBI" id="CHEBI:29105"/>
    </cofactor>
</comment>
<reference evidence="8 10" key="1">
    <citation type="submission" date="2017-01" db="EMBL/GenBank/DDBJ databases">
        <authorList>
            <person name="Varghese N."/>
            <person name="Submissions S."/>
        </authorList>
    </citation>
    <scope>NUCLEOTIDE SEQUENCE [LARGE SCALE GENOMIC DNA]</scope>
    <source>
        <strain evidence="8 10">ATCC 33342</strain>
    </source>
</reference>
<dbReference type="PANTHER" id="PTHR11409">
    <property type="entry name" value="ADENOSINE DEAMINASE"/>
    <property type="match status" value="1"/>
</dbReference>
<keyword evidence="10" id="KW-1185">Reference proteome</keyword>
<keyword evidence="6" id="KW-0862">Zinc</keyword>
<proteinExistence type="inferred from homology"/>
<dbReference type="InterPro" id="IPR032466">
    <property type="entry name" value="Metal_Hydrolase"/>
</dbReference>
<reference evidence="9 11" key="2">
    <citation type="submission" date="2018-06" db="EMBL/GenBank/DDBJ databases">
        <authorList>
            <consortium name="Pathogen Informatics"/>
            <person name="Doyle S."/>
        </authorList>
    </citation>
    <scope>NUCLEOTIDE SEQUENCE [LARGE SCALE GENOMIC DNA]</scope>
    <source>
        <strain evidence="9 11">NCTC11401</strain>
    </source>
</reference>
<evidence type="ECO:0000259" key="7">
    <source>
        <dbReference type="Pfam" id="PF00962"/>
    </source>
</evidence>
<dbReference type="GO" id="GO:0046872">
    <property type="term" value="F:metal ion binding"/>
    <property type="evidence" value="ECO:0007669"/>
    <property type="project" value="UniProtKB-KW"/>
</dbReference>
<evidence type="ECO:0000313" key="10">
    <source>
        <dbReference type="Proteomes" id="UP000186808"/>
    </source>
</evidence>
<evidence type="ECO:0000256" key="5">
    <source>
        <dbReference type="ARBA" id="ARBA00022801"/>
    </source>
</evidence>
<dbReference type="PANTHER" id="PTHR11409:SF43">
    <property type="entry name" value="ADENOSINE DEAMINASE"/>
    <property type="match status" value="1"/>
</dbReference>
<dbReference type="Proteomes" id="UP000186808">
    <property type="component" value="Unassembled WGS sequence"/>
</dbReference>
<keyword evidence="5" id="KW-0378">Hydrolase</keyword>
<sequence length="540" mass="61150">MDKSDCAVTPGYFFCFFLQTNLFDQMILSCKNRKHFNQIVPNMSKFLCLCCLLLIQIHAYASPEENTQAYFDSIKTTPSILRKFLTNMPKGGDLHMHQSGSSFAENLIHYAEMDSLCIDTNNLSVSINPSCNAEDYLVTAILNKKLYHSLIDAWSMCHFDTMKNESGHDHFFNAFGKFSLITKMHGGEILAEMTERAAVQNELYLEIMTTPDGNEASELGKRLGWDANLESLRNQLLSANFDQVVTHISHNLDKDEAKKNALQHCGTDNEQAGCQITVRYLYQVRREQPPEMVFAQLLAGFESASQDSRIVGINLVQTEDGTIAMRDYRLHMQMVAFLHQLYPDVHISLHAGELNPQLVAPEGLTFHIYEAVETASAERIGHGVDIEYEHHASELINKMAQKEVMVEVNLSSNDYILGIKGSDHPLASYLKHGVPVALSTDDEGISREPLTRQFERAVEEQKLSYLTLKKLARNSLYFAFLPGENLWQNSQYKTMNDACTPIESDAEQPTPACQNFLNANPKAKLQWTLEEQFAKFESQY</sequence>
<feature type="domain" description="Adenosine deaminase" evidence="7">
    <location>
        <begin position="188"/>
        <end position="484"/>
    </location>
</feature>
<dbReference type="GO" id="GO:0005829">
    <property type="term" value="C:cytosol"/>
    <property type="evidence" value="ECO:0007669"/>
    <property type="project" value="TreeGrafter"/>
</dbReference>
<dbReference type="Pfam" id="PF00962">
    <property type="entry name" value="A_deaminase"/>
    <property type="match status" value="1"/>
</dbReference>
<evidence type="ECO:0000256" key="6">
    <source>
        <dbReference type="ARBA" id="ARBA00022833"/>
    </source>
</evidence>
<evidence type="ECO:0000256" key="2">
    <source>
        <dbReference type="ARBA" id="ARBA00006676"/>
    </source>
</evidence>
<evidence type="ECO:0000313" key="9">
    <source>
        <dbReference type="EMBL" id="STO23921.1"/>
    </source>
</evidence>
<dbReference type="GO" id="GO:0004000">
    <property type="term" value="F:adenosine deaminase activity"/>
    <property type="evidence" value="ECO:0007669"/>
    <property type="project" value="UniProtKB-ARBA"/>
</dbReference>
<accession>A0A377GGM6</accession>
<dbReference type="EMBL" id="UGGV01000001">
    <property type="protein sequence ID" value="STO23921.1"/>
    <property type="molecule type" value="Genomic_DNA"/>
</dbReference>
<dbReference type="EC" id="3.5.4.4" evidence="3"/>
<comment type="similarity">
    <text evidence="2">Belongs to the metallo-dependent hydrolases superfamily. Adenosine and AMP deaminases family.</text>
</comment>
<dbReference type="STRING" id="464.Lgor_2907"/>
<dbReference type="InterPro" id="IPR001365">
    <property type="entry name" value="A_deaminase_dom"/>
</dbReference>
<protein>
    <recommendedName>
        <fullName evidence="3">adenosine deaminase</fullName>
        <ecNumber evidence="3">3.5.4.4</ecNumber>
    </recommendedName>
</protein>
<dbReference type="InterPro" id="IPR006330">
    <property type="entry name" value="Ado/ade_deaminase"/>
</dbReference>
<gene>
    <name evidence="9" type="ORF">NCTC11401_00727</name>
    <name evidence="8" type="ORF">SAMN05421777_1238</name>
</gene>
<dbReference type="GO" id="GO:0006154">
    <property type="term" value="P:adenosine catabolic process"/>
    <property type="evidence" value="ECO:0007669"/>
    <property type="project" value="TreeGrafter"/>
</dbReference>